<dbReference type="InterPro" id="IPR032675">
    <property type="entry name" value="LRR_dom_sf"/>
</dbReference>
<sequence>MITSLTMHTRLAGHTDQPGAVRLVPPEIWSSVAASATRDTLSNLRAVSRPFRKLVDPVLFARISVTLGCWRMDDDAVERDELEDEIPNMENEQPDGESAQALARNNRIACELLHHISNEPAFAHLVRSMTIHACSPTALSTLEWSTLQKAIPRLTKLVRFQWLGVRPRPSTGVLQALVQVPTPSLQHLSLPDSNGARSCLAKFTSLQTLALHTPEREQPSTFSLAQVVADPLSGLALWGHDVRLTTVHTVRHLQELELLEPRSLEGFEAILAQCDALLSLTLDQPDEAFFGALRARPHSVPQLTALKLLSMRSLEDSHATALVDFLEGKPLRMVDLWLHMGFWGTMRLEEDKVLRAVKKLPKLEVLGLPVPQLSFCLRWDDTNFGSDVLGPRAAEIYVEGYIPTHISALTLRWVVTNAELARNMLLPVISALPSLQYLHIMDHTWTVEWFRERLLEVCPVSLRLFGYGQHMHCIERVPDTSTPTGLTLWPSSRVHFCTPEDFGCADWEWLFRHTPLFPWVRPSASSCAPAPIDETFEQPSKQRARATRGLRDRSYITWVYPVG</sequence>
<keyword evidence="2" id="KW-1185">Reference proteome</keyword>
<evidence type="ECO:0000313" key="2">
    <source>
        <dbReference type="Proteomes" id="UP000308197"/>
    </source>
</evidence>
<organism evidence="1 2">
    <name type="scientific">Polyporus arcularius HHB13444</name>
    <dbReference type="NCBI Taxonomy" id="1314778"/>
    <lineage>
        <taxon>Eukaryota</taxon>
        <taxon>Fungi</taxon>
        <taxon>Dikarya</taxon>
        <taxon>Basidiomycota</taxon>
        <taxon>Agaricomycotina</taxon>
        <taxon>Agaricomycetes</taxon>
        <taxon>Polyporales</taxon>
        <taxon>Polyporaceae</taxon>
        <taxon>Polyporus</taxon>
    </lineage>
</organism>
<dbReference type="EMBL" id="ML212776">
    <property type="protein sequence ID" value="TFK78135.1"/>
    <property type="molecule type" value="Genomic_DNA"/>
</dbReference>
<evidence type="ECO:0000313" key="1">
    <source>
        <dbReference type="EMBL" id="TFK78135.1"/>
    </source>
</evidence>
<dbReference type="AlphaFoldDB" id="A0A5C3NLN0"/>
<name>A0A5C3NLN0_9APHY</name>
<accession>A0A5C3NLN0</accession>
<reference evidence="1 2" key="1">
    <citation type="journal article" date="2019" name="Nat. Ecol. Evol.">
        <title>Megaphylogeny resolves global patterns of mushroom evolution.</title>
        <authorList>
            <person name="Varga T."/>
            <person name="Krizsan K."/>
            <person name="Foldi C."/>
            <person name="Dima B."/>
            <person name="Sanchez-Garcia M."/>
            <person name="Sanchez-Ramirez S."/>
            <person name="Szollosi G.J."/>
            <person name="Szarkandi J.G."/>
            <person name="Papp V."/>
            <person name="Albert L."/>
            <person name="Andreopoulos W."/>
            <person name="Angelini C."/>
            <person name="Antonin V."/>
            <person name="Barry K.W."/>
            <person name="Bougher N.L."/>
            <person name="Buchanan P."/>
            <person name="Buyck B."/>
            <person name="Bense V."/>
            <person name="Catcheside P."/>
            <person name="Chovatia M."/>
            <person name="Cooper J."/>
            <person name="Damon W."/>
            <person name="Desjardin D."/>
            <person name="Finy P."/>
            <person name="Geml J."/>
            <person name="Haridas S."/>
            <person name="Hughes K."/>
            <person name="Justo A."/>
            <person name="Karasinski D."/>
            <person name="Kautmanova I."/>
            <person name="Kiss B."/>
            <person name="Kocsube S."/>
            <person name="Kotiranta H."/>
            <person name="LaButti K.M."/>
            <person name="Lechner B.E."/>
            <person name="Liimatainen K."/>
            <person name="Lipzen A."/>
            <person name="Lukacs Z."/>
            <person name="Mihaltcheva S."/>
            <person name="Morgado L.N."/>
            <person name="Niskanen T."/>
            <person name="Noordeloos M.E."/>
            <person name="Ohm R.A."/>
            <person name="Ortiz-Santana B."/>
            <person name="Ovrebo C."/>
            <person name="Racz N."/>
            <person name="Riley R."/>
            <person name="Savchenko A."/>
            <person name="Shiryaev A."/>
            <person name="Soop K."/>
            <person name="Spirin V."/>
            <person name="Szebenyi C."/>
            <person name="Tomsovsky M."/>
            <person name="Tulloss R.E."/>
            <person name="Uehling J."/>
            <person name="Grigoriev I.V."/>
            <person name="Vagvolgyi C."/>
            <person name="Papp T."/>
            <person name="Martin F.M."/>
            <person name="Miettinen O."/>
            <person name="Hibbett D.S."/>
            <person name="Nagy L.G."/>
        </authorList>
    </citation>
    <scope>NUCLEOTIDE SEQUENCE [LARGE SCALE GENOMIC DNA]</scope>
    <source>
        <strain evidence="1 2">HHB13444</strain>
    </source>
</reference>
<dbReference type="InParanoid" id="A0A5C3NLN0"/>
<dbReference type="Gene3D" id="3.80.10.10">
    <property type="entry name" value="Ribonuclease Inhibitor"/>
    <property type="match status" value="1"/>
</dbReference>
<proteinExistence type="predicted"/>
<dbReference type="Proteomes" id="UP000308197">
    <property type="component" value="Unassembled WGS sequence"/>
</dbReference>
<protein>
    <recommendedName>
        <fullName evidence="3">F-box domain-containing protein</fullName>
    </recommendedName>
</protein>
<dbReference type="SUPFAM" id="SSF52047">
    <property type="entry name" value="RNI-like"/>
    <property type="match status" value="1"/>
</dbReference>
<gene>
    <name evidence="1" type="ORF">K466DRAFT_571031</name>
</gene>
<evidence type="ECO:0008006" key="3">
    <source>
        <dbReference type="Google" id="ProtNLM"/>
    </source>
</evidence>